<dbReference type="EMBL" id="JAAGMN010010217">
    <property type="protein sequence ID" value="NEE23288.1"/>
    <property type="molecule type" value="Genomic_DNA"/>
</dbReference>
<protein>
    <submittedName>
        <fullName evidence="2">ABC transporter permease</fullName>
    </submittedName>
</protein>
<feature type="non-terminal residue" evidence="2">
    <location>
        <position position="1"/>
    </location>
</feature>
<feature type="compositionally biased region" description="Polar residues" evidence="1">
    <location>
        <begin position="90"/>
        <end position="101"/>
    </location>
</feature>
<evidence type="ECO:0000256" key="1">
    <source>
        <dbReference type="SAM" id="MobiDB-lite"/>
    </source>
</evidence>
<proteinExistence type="predicted"/>
<organism evidence="2">
    <name type="scientific">Streptomyces sp. SID7499</name>
    <dbReference type="NCBI Taxonomy" id="2706086"/>
    <lineage>
        <taxon>Bacteria</taxon>
        <taxon>Bacillati</taxon>
        <taxon>Actinomycetota</taxon>
        <taxon>Actinomycetes</taxon>
        <taxon>Kitasatosporales</taxon>
        <taxon>Streptomycetaceae</taxon>
        <taxon>Streptomyces</taxon>
    </lineage>
</organism>
<comment type="caution">
    <text evidence="2">The sequence shown here is derived from an EMBL/GenBank/DDBJ whole genome shotgun (WGS) entry which is preliminary data.</text>
</comment>
<feature type="region of interest" description="Disordered" evidence="1">
    <location>
        <begin position="65"/>
        <end position="101"/>
    </location>
</feature>
<evidence type="ECO:0000313" key="2">
    <source>
        <dbReference type="EMBL" id="NEE23288.1"/>
    </source>
</evidence>
<accession>A0A6G3XZN9</accession>
<sequence>PVSAAGGLAVTGIEVDGAAPSDYARKQRVSVSDVRVVAGSGPERPVPAPESTRWDAAMTLTEYGEVRPGKPPVRNGASGLPDFTYDTGVDNENNWDPTSGTLRVTAARPKAAVVKAVATDAYLKSTNAKLGDEIDV</sequence>
<reference evidence="2" key="1">
    <citation type="submission" date="2020-01" db="EMBL/GenBank/DDBJ databases">
        <title>Insect and environment-associated Actinomycetes.</title>
        <authorList>
            <person name="Currrie C."/>
            <person name="Chevrette M."/>
            <person name="Carlson C."/>
            <person name="Stubbendieck R."/>
            <person name="Wendt-Pienkowski E."/>
        </authorList>
    </citation>
    <scope>NUCLEOTIDE SEQUENCE</scope>
    <source>
        <strain evidence="2">SID7499</strain>
    </source>
</reference>
<gene>
    <name evidence="2" type="ORF">G3M58_94670</name>
</gene>
<dbReference type="AlphaFoldDB" id="A0A6G3XZN9"/>
<name>A0A6G3XZN9_9ACTN</name>
<feature type="non-terminal residue" evidence="2">
    <location>
        <position position="136"/>
    </location>
</feature>